<name>A0A8S1CPP3_9INSE</name>
<dbReference type="InterPro" id="IPR003653">
    <property type="entry name" value="Peptidase_C48_C"/>
</dbReference>
<feature type="compositionally biased region" description="Polar residues" evidence="5">
    <location>
        <begin position="90"/>
        <end position="99"/>
    </location>
</feature>
<evidence type="ECO:0000256" key="4">
    <source>
        <dbReference type="ARBA" id="ARBA00022807"/>
    </source>
</evidence>
<dbReference type="GO" id="GO:0080090">
    <property type="term" value="P:regulation of primary metabolic process"/>
    <property type="evidence" value="ECO:0007669"/>
    <property type="project" value="UniProtKB-ARBA"/>
</dbReference>
<protein>
    <recommendedName>
        <fullName evidence="6">Ubiquitin-like protease family profile domain-containing protein</fullName>
    </recommendedName>
</protein>
<dbReference type="PANTHER" id="PTHR12606">
    <property type="entry name" value="SENTRIN/SUMO-SPECIFIC PROTEASE"/>
    <property type="match status" value="1"/>
</dbReference>
<dbReference type="AlphaFoldDB" id="A0A8S1CPP3"/>
<comment type="caution">
    <text evidence="7">The sequence shown here is derived from an EMBL/GenBank/DDBJ whole genome shotgun (WGS) entry which is preliminary data.</text>
</comment>
<dbReference type="EMBL" id="CADEPI010000048">
    <property type="protein sequence ID" value="CAB3369815.1"/>
    <property type="molecule type" value="Genomic_DNA"/>
</dbReference>
<feature type="domain" description="Ubiquitin-like protease family profile" evidence="6">
    <location>
        <begin position="435"/>
        <end position="597"/>
    </location>
</feature>
<keyword evidence="3" id="KW-0378">Hydrolase</keyword>
<feature type="compositionally biased region" description="Basic and acidic residues" evidence="5">
    <location>
        <begin position="58"/>
        <end position="68"/>
    </location>
</feature>
<evidence type="ECO:0000313" key="7">
    <source>
        <dbReference type="EMBL" id="CAB3369815.1"/>
    </source>
</evidence>
<sequence>MKSEIVRTNFKNSDFVVFVFSLAFRRRKGPGQGQNQTRAHVGVARHSESETDLGLPRYDYHSKMRKVEPQPGPSSVESAPAAAAGAAAPQTQSKPSTFGSKCFQVFKPAPEKRKENLADETDVQILPNPISASAKCSAFSSYQQRQPLTTRQPPEEEDIKVLAGQKRHTLAPAGTSGINWSRPALSRPPFCYSRKEACTSTPKRSCFTNRKVCVDSKTIRRDTRQVSLRNLLYNNEEKSAYRRLIMQAANMPAMVQFRTPIFLEKKKIPLIDLTLDERNILPDLTSKSKGVKKLEIPAFKKPEVITIDAEFKPKVPVVARNSFGDSLKDKPFMKEGFAEGIYDRYSDKQQLRAKDIEQTKKDVQLLEVHSRSVFEFNNVARALKLATLFDIEKEEEIEEIEEEKLPELPDEAYIIVEKALYPRPPHEVLVSGFNADITRKDIGTLADRNWLNDEVINFYMELIRERGNLDNFPKVHTFNTFFYPRLRQNGFSALKRWTKKVDIFAQDLIVIPIHLGVHWCMSILDMKNKHAHYFDSMLTANPSVLTLLMKYLEEESVDKKKVPYDTSKWKLIQEKEIPVQHNGYDCGVFACMFAEAGSRRGKFLFTQDDMPDLRKRMVYEILTKKLLT</sequence>
<evidence type="ECO:0000256" key="5">
    <source>
        <dbReference type="SAM" id="MobiDB-lite"/>
    </source>
</evidence>
<feature type="compositionally biased region" description="Low complexity" evidence="5">
    <location>
        <begin position="79"/>
        <end position="89"/>
    </location>
</feature>
<evidence type="ECO:0000313" key="8">
    <source>
        <dbReference type="Proteomes" id="UP000494165"/>
    </source>
</evidence>
<dbReference type="GO" id="GO:0060255">
    <property type="term" value="P:regulation of macromolecule metabolic process"/>
    <property type="evidence" value="ECO:0007669"/>
    <property type="project" value="UniProtKB-ARBA"/>
</dbReference>
<dbReference type="PANTHER" id="PTHR12606:SF141">
    <property type="entry name" value="GH15225P-RELATED"/>
    <property type="match status" value="1"/>
</dbReference>
<accession>A0A8S1CPP3</accession>
<reference evidence="7 8" key="1">
    <citation type="submission" date="2020-04" db="EMBL/GenBank/DDBJ databases">
        <authorList>
            <person name="Alioto T."/>
            <person name="Alioto T."/>
            <person name="Gomez Garrido J."/>
        </authorList>
    </citation>
    <scope>NUCLEOTIDE SEQUENCE [LARGE SCALE GENOMIC DNA]</scope>
</reference>
<evidence type="ECO:0000256" key="2">
    <source>
        <dbReference type="ARBA" id="ARBA00022670"/>
    </source>
</evidence>
<dbReference type="PROSITE" id="PS50600">
    <property type="entry name" value="ULP_PROTEASE"/>
    <property type="match status" value="1"/>
</dbReference>
<keyword evidence="2" id="KW-0645">Protease</keyword>
<comment type="similarity">
    <text evidence="1">Belongs to the peptidase C48 family.</text>
</comment>
<gene>
    <name evidence="7" type="ORF">CLODIP_2_CD14089</name>
</gene>
<dbReference type="SUPFAM" id="SSF54001">
    <property type="entry name" value="Cysteine proteinases"/>
    <property type="match status" value="1"/>
</dbReference>
<dbReference type="GO" id="GO:0016926">
    <property type="term" value="P:protein desumoylation"/>
    <property type="evidence" value="ECO:0007669"/>
    <property type="project" value="TreeGrafter"/>
</dbReference>
<proteinExistence type="inferred from homology"/>
<dbReference type="GO" id="GO:0006508">
    <property type="term" value="P:proteolysis"/>
    <property type="evidence" value="ECO:0007669"/>
    <property type="project" value="UniProtKB-KW"/>
</dbReference>
<dbReference type="InterPro" id="IPR038765">
    <property type="entry name" value="Papain-like_cys_pep_sf"/>
</dbReference>
<dbReference type="FunFam" id="3.40.395.10:FF:000001">
    <property type="entry name" value="Sentrin-specific protease 1"/>
    <property type="match status" value="1"/>
</dbReference>
<evidence type="ECO:0000256" key="3">
    <source>
        <dbReference type="ARBA" id="ARBA00022801"/>
    </source>
</evidence>
<dbReference type="Proteomes" id="UP000494165">
    <property type="component" value="Unassembled WGS sequence"/>
</dbReference>
<dbReference type="GO" id="GO:0005634">
    <property type="term" value="C:nucleus"/>
    <property type="evidence" value="ECO:0007669"/>
    <property type="project" value="TreeGrafter"/>
</dbReference>
<evidence type="ECO:0000256" key="1">
    <source>
        <dbReference type="ARBA" id="ARBA00005234"/>
    </source>
</evidence>
<dbReference type="Pfam" id="PF02902">
    <property type="entry name" value="Peptidase_C48"/>
    <property type="match status" value="1"/>
</dbReference>
<dbReference type="GO" id="GO:0016929">
    <property type="term" value="F:deSUMOylase activity"/>
    <property type="evidence" value="ECO:0007669"/>
    <property type="project" value="TreeGrafter"/>
</dbReference>
<keyword evidence="8" id="KW-1185">Reference proteome</keyword>
<feature type="region of interest" description="Disordered" evidence="5">
    <location>
        <begin position="27"/>
        <end position="99"/>
    </location>
</feature>
<keyword evidence="4" id="KW-0788">Thiol protease</keyword>
<evidence type="ECO:0000259" key="6">
    <source>
        <dbReference type="PROSITE" id="PS50600"/>
    </source>
</evidence>
<dbReference type="OrthoDB" id="8188607at2759"/>
<organism evidence="7 8">
    <name type="scientific">Cloeon dipterum</name>
    <dbReference type="NCBI Taxonomy" id="197152"/>
    <lineage>
        <taxon>Eukaryota</taxon>
        <taxon>Metazoa</taxon>
        <taxon>Ecdysozoa</taxon>
        <taxon>Arthropoda</taxon>
        <taxon>Hexapoda</taxon>
        <taxon>Insecta</taxon>
        <taxon>Pterygota</taxon>
        <taxon>Palaeoptera</taxon>
        <taxon>Ephemeroptera</taxon>
        <taxon>Pisciforma</taxon>
        <taxon>Baetidae</taxon>
        <taxon>Cloeon</taxon>
    </lineage>
</organism>
<dbReference type="Gene3D" id="3.40.395.10">
    <property type="entry name" value="Adenoviral Proteinase, Chain A"/>
    <property type="match status" value="1"/>
</dbReference>